<evidence type="ECO:0000313" key="4">
    <source>
        <dbReference type="Proteomes" id="UP000525652"/>
    </source>
</evidence>
<dbReference type="RefSeq" id="WP_185691610.1">
    <property type="nucleotide sequence ID" value="NZ_JACHVA010000040.1"/>
</dbReference>
<dbReference type="Proteomes" id="UP000525652">
    <property type="component" value="Unassembled WGS sequence"/>
</dbReference>
<protein>
    <submittedName>
        <fullName evidence="3">Cobalamin biosynthesis protein CbiX</fullName>
    </submittedName>
</protein>
<reference evidence="3 4" key="1">
    <citation type="submission" date="2020-07" db="EMBL/GenBank/DDBJ databases">
        <authorList>
            <person name="Feng X."/>
        </authorList>
    </citation>
    <scope>NUCLEOTIDE SEQUENCE [LARGE SCALE GENOMIC DNA]</scope>
    <source>
        <strain evidence="3 4">JCM14086</strain>
    </source>
</reference>
<dbReference type="GO" id="GO:0046872">
    <property type="term" value="F:metal ion binding"/>
    <property type="evidence" value="ECO:0007669"/>
    <property type="project" value="UniProtKB-KW"/>
</dbReference>
<dbReference type="EMBL" id="JACHVA010000040">
    <property type="protein sequence ID" value="MBC2600875.1"/>
    <property type="molecule type" value="Genomic_DNA"/>
</dbReference>
<accession>A0A7X1E2V9</accession>
<organism evidence="3 4">
    <name type="scientific">Puniceicoccus vermicola</name>
    <dbReference type="NCBI Taxonomy" id="388746"/>
    <lineage>
        <taxon>Bacteria</taxon>
        <taxon>Pseudomonadati</taxon>
        <taxon>Verrucomicrobiota</taxon>
        <taxon>Opitutia</taxon>
        <taxon>Puniceicoccales</taxon>
        <taxon>Puniceicoccaceae</taxon>
        <taxon>Puniceicoccus</taxon>
    </lineage>
</organism>
<keyword evidence="2" id="KW-0456">Lyase</keyword>
<dbReference type="InterPro" id="IPR002762">
    <property type="entry name" value="CbiX-like"/>
</dbReference>
<proteinExistence type="predicted"/>
<dbReference type="Gene3D" id="3.40.50.1400">
    <property type="match status" value="2"/>
</dbReference>
<dbReference type="Pfam" id="PF01903">
    <property type="entry name" value="CbiX"/>
    <property type="match status" value="1"/>
</dbReference>
<evidence type="ECO:0000313" key="3">
    <source>
        <dbReference type="EMBL" id="MBC2600875.1"/>
    </source>
</evidence>
<comment type="caution">
    <text evidence="3">The sequence shown here is derived from an EMBL/GenBank/DDBJ whole genome shotgun (WGS) entry which is preliminary data.</text>
</comment>
<evidence type="ECO:0000256" key="1">
    <source>
        <dbReference type="ARBA" id="ARBA00022723"/>
    </source>
</evidence>
<dbReference type="SUPFAM" id="SSF53800">
    <property type="entry name" value="Chelatase"/>
    <property type="match status" value="1"/>
</dbReference>
<gene>
    <name evidence="3" type="ORF">H5P30_03680</name>
</gene>
<keyword evidence="1" id="KW-0479">Metal-binding</keyword>
<sequence>MIAGGAKAPLFLLTDNGSIRPASALALRAAAEDLSNRTGQTVMPASLAHCHRIPAEELGGTPARRLKETLLDPSLPEERPVFIIPFFLANRGAIVRLVEQAIAETREERPQLSVELLPYLFEEDGAEQEILARAGTVRVREQIRPSDTQKPTVVLVDHGSPYPGAAQVRNFVAGQVQAFLHDEVHTVIPASMERRDGDEYAFTDPLLEEVLRRPHLSQRPLILLMFFLLPGRHAGHGGDVAEICEEAIEESPSLEIRTTELLGDHPILLEALAKRVIGALGNG</sequence>
<name>A0A7X1E2V9_9BACT</name>
<evidence type="ECO:0000256" key="2">
    <source>
        <dbReference type="ARBA" id="ARBA00023239"/>
    </source>
</evidence>
<dbReference type="AlphaFoldDB" id="A0A7X1E2V9"/>
<keyword evidence="4" id="KW-1185">Reference proteome</keyword>
<dbReference type="GO" id="GO:0016829">
    <property type="term" value="F:lyase activity"/>
    <property type="evidence" value="ECO:0007669"/>
    <property type="project" value="UniProtKB-KW"/>
</dbReference>